<keyword evidence="5" id="KW-0378">Hydrolase</keyword>
<evidence type="ECO:0000256" key="4">
    <source>
        <dbReference type="ARBA" id="ARBA00022729"/>
    </source>
</evidence>
<sequence>MRQVQQFILLLTFFLATVSANSISITPDSLYESLDYGNTAIHTVTITNNYPTEVDVTLSMVEQAMFPPRQQSLFDNENNLDNQSTIEIEKPDFQCGTPDPDPNEWQLTIDQVQHWVANQNRSNRNIVNVLIAWHVISSSSGVGYLTDSQIYQQVEWLNDAFADHEFYFTLEVIDHTVNNDWFNDMYDTYDAEAKQSLYIDPYHHMNVYSASLWQDGVGGYAYLPNSWPQGSYMHGIVLDYRSLPYYDNTSGDTGVHEAGHYLGLHHTFYNNCSVSNDGVDDTPAHHEDYNDICNESLDSCPNQPGNDPVHNYMNYTNDACTTEYSSGQKDRMHAMVAQYRPSLLGNAVAPGWLITSNLELTVPANSSITVDFTFDATNTYGGNYYTAINYSSVVADTTIEGYATLQIIGHPQIESNTSSISFGGIYVNDTTSMQLFLSNTGTDDLVISSIVSDPDVFFTTPSSGIIDPEESMNVTVYFLPNVVEYYTGSVTIFSNDGNDSVFVIPVYGQGLLSPMQFSTSAISDTMAPNDLHIHRIALTNSGNFILNYNISHDIPWVTLSHSEGQLDAGAEDSVSVTINTLFMGYGDYEGTLMFTTNVGEFILPVHVLITVLGADNDIVIPSVFSVSENYPNPF</sequence>
<feature type="non-terminal residue" evidence="10">
    <location>
        <position position="634"/>
    </location>
</feature>
<dbReference type="CDD" id="cd04275">
    <property type="entry name" value="ZnMc_pappalysin_like"/>
    <property type="match status" value="1"/>
</dbReference>
<dbReference type="InterPro" id="IPR024079">
    <property type="entry name" value="MetalloPept_cat_dom_sf"/>
</dbReference>
<dbReference type="SUPFAM" id="SSF55486">
    <property type="entry name" value="Metalloproteases ('zincins'), catalytic domain"/>
    <property type="match status" value="1"/>
</dbReference>
<evidence type="ECO:0000256" key="8">
    <source>
        <dbReference type="ARBA" id="ARBA00023157"/>
    </source>
</evidence>
<dbReference type="Pfam" id="PF22073">
    <property type="entry name" value="Cep192_D4"/>
    <property type="match status" value="1"/>
</dbReference>
<dbReference type="GO" id="GO:0008237">
    <property type="term" value="F:metallopeptidase activity"/>
    <property type="evidence" value="ECO:0007669"/>
    <property type="project" value="UniProtKB-KW"/>
</dbReference>
<keyword evidence="4" id="KW-0732">Signal</keyword>
<feature type="domain" description="MSP" evidence="9">
    <location>
        <begin position="406"/>
        <end position="541"/>
    </location>
</feature>
<keyword evidence="3" id="KW-0479">Metal-binding</keyword>
<evidence type="ECO:0000256" key="7">
    <source>
        <dbReference type="ARBA" id="ARBA00023049"/>
    </source>
</evidence>
<comment type="similarity">
    <text evidence="1">Belongs to the peptidase M43B family.</text>
</comment>
<evidence type="ECO:0000256" key="2">
    <source>
        <dbReference type="ARBA" id="ARBA00022670"/>
    </source>
</evidence>
<evidence type="ECO:0000259" key="9">
    <source>
        <dbReference type="PROSITE" id="PS50202"/>
    </source>
</evidence>
<dbReference type="PANTHER" id="PTHR47466:SF1">
    <property type="entry name" value="METALLOPROTEASE MEP1 (AFU_ORTHOLOGUE AFUA_1G07730)-RELATED"/>
    <property type="match status" value="1"/>
</dbReference>
<organism evidence="10">
    <name type="scientific">marine metagenome</name>
    <dbReference type="NCBI Taxonomy" id="408172"/>
    <lineage>
        <taxon>unclassified sequences</taxon>
        <taxon>metagenomes</taxon>
        <taxon>ecological metagenomes</taxon>
    </lineage>
</organism>
<dbReference type="InterPro" id="IPR013783">
    <property type="entry name" value="Ig-like_fold"/>
</dbReference>
<dbReference type="GO" id="GO:0006508">
    <property type="term" value="P:proteolysis"/>
    <property type="evidence" value="ECO:0007669"/>
    <property type="project" value="UniProtKB-KW"/>
</dbReference>
<dbReference type="InterPro" id="IPR008962">
    <property type="entry name" value="PapD-like_sf"/>
</dbReference>
<dbReference type="Gene3D" id="3.40.390.10">
    <property type="entry name" value="Collagenase (Catalytic Domain)"/>
    <property type="match status" value="1"/>
</dbReference>
<dbReference type="NCBIfam" id="NF012200">
    <property type="entry name" value="choice_anch_D"/>
    <property type="match status" value="1"/>
</dbReference>
<dbReference type="PANTHER" id="PTHR47466">
    <property type="match status" value="1"/>
</dbReference>
<dbReference type="Gene3D" id="2.60.40.10">
    <property type="entry name" value="Immunoglobulins"/>
    <property type="match status" value="1"/>
</dbReference>
<dbReference type="SUPFAM" id="SSF49354">
    <property type="entry name" value="PapD-like"/>
    <property type="match status" value="1"/>
</dbReference>
<evidence type="ECO:0000256" key="1">
    <source>
        <dbReference type="ARBA" id="ARBA00008721"/>
    </source>
</evidence>
<reference evidence="10" key="1">
    <citation type="submission" date="2018-05" db="EMBL/GenBank/DDBJ databases">
        <authorList>
            <person name="Lanie J.A."/>
            <person name="Ng W.-L."/>
            <person name="Kazmierczak K.M."/>
            <person name="Andrzejewski T.M."/>
            <person name="Davidsen T.M."/>
            <person name="Wayne K.J."/>
            <person name="Tettelin H."/>
            <person name="Glass J.I."/>
            <person name="Rusch D."/>
            <person name="Podicherti R."/>
            <person name="Tsui H.-C.T."/>
            <person name="Winkler M.E."/>
        </authorList>
    </citation>
    <scope>NUCLEOTIDE SEQUENCE</scope>
</reference>
<dbReference type="InterPro" id="IPR000535">
    <property type="entry name" value="MSP_dom"/>
</dbReference>
<gene>
    <name evidence="10" type="ORF">METZ01_LOCUS98814</name>
</gene>
<keyword evidence="2" id="KW-0645">Protease</keyword>
<dbReference type="Pfam" id="PF05572">
    <property type="entry name" value="Peptidase_M43"/>
    <property type="match status" value="1"/>
</dbReference>
<keyword evidence="8" id="KW-1015">Disulfide bond</keyword>
<dbReference type="InterPro" id="IPR008754">
    <property type="entry name" value="Peptidase_M43"/>
</dbReference>
<protein>
    <recommendedName>
        <fullName evidence="9">MSP domain-containing protein</fullName>
    </recommendedName>
</protein>
<proteinExistence type="inferred from homology"/>
<keyword evidence="6" id="KW-0862">Zinc</keyword>
<evidence type="ECO:0000256" key="5">
    <source>
        <dbReference type="ARBA" id="ARBA00022801"/>
    </source>
</evidence>
<dbReference type="AlphaFoldDB" id="A0A381W0B1"/>
<keyword evidence="7" id="KW-0482">Metalloprotease</keyword>
<accession>A0A381W0B1</accession>
<dbReference type="GO" id="GO:0046872">
    <property type="term" value="F:metal ion binding"/>
    <property type="evidence" value="ECO:0007669"/>
    <property type="project" value="UniProtKB-KW"/>
</dbReference>
<dbReference type="InterPro" id="IPR054090">
    <property type="entry name" value="Cep192_Spd-2-like_dom"/>
</dbReference>
<evidence type="ECO:0000256" key="6">
    <source>
        <dbReference type="ARBA" id="ARBA00022833"/>
    </source>
</evidence>
<name>A0A381W0B1_9ZZZZ</name>
<dbReference type="PROSITE" id="PS50202">
    <property type="entry name" value="MSP"/>
    <property type="match status" value="1"/>
</dbReference>
<evidence type="ECO:0000313" key="10">
    <source>
        <dbReference type="EMBL" id="SVA45960.1"/>
    </source>
</evidence>
<dbReference type="EMBL" id="UINC01010321">
    <property type="protein sequence ID" value="SVA45960.1"/>
    <property type="molecule type" value="Genomic_DNA"/>
</dbReference>
<evidence type="ECO:0000256" key="3">
    <source>
        <dbReference type="ARBA" id="ARBA00022723"/>
    </source>
</evidence>